<keyword evidence="7" id="KW-0732">Signal</keyword>
<feature type="transmembrane region" description="Helical" evidence="6">
    <location>
        <begin position="81"/>
        <end position="99"/>
    </location>
</feature>
<reference evidence="9 10" key="1">
    <citation type="submission" date="2017-02" db="EMBL/GenBank/DDBJ databases">
        <title>The new phylogeny of genus Mycobacterium.</title>
        <authorList>
            <person name="Tortoli E."/>
            <person name="Trovato A."/>
            <person name="Cirillo D.M."/>
        </authorList>
    </citation>
    <scope>NUCLEOTIDE SEQUENCE [LARGE SCALE GENOMIC DNA]</scope>
    <source>
        <strain evidence="9 10">DSM 45145</strain>
    </source>
</reference>
<evidence type="ECO:0000256" key="5">
    <source>
        <dbReference type="ARBA" id="ARBA00023136"/>
    </source>
</evidence>
<accession>A0A7I7PGU5</accession>
<dbReference type="EMBL" id="MVIC01000025">
    <property type="protein sequence ID" value="ORB13285.1"/>
    <property type="molecule type" value="Genomic_DNA"/>
</dbReference>
<comment type="similarity">
    <text evidence="2">Belongs to the TspO/BZRP family.</text>
</comment>
<feature type="signal peptide" evidence="7">
    <location>
        <begin position="1"/>
        <end position="19"/>
    </location>
</feature>
<evidence type="ECO:0000256" key="7">
    <source>
        <dbReference type="SAM" id="SignalP"/>
    </source>
</evidence>
<dbReference type="PANTHER" id="PTHR10057">
    <property type="entry name" value="PERIPHERAL-TYPE BENZODIAZEPINE RECEPTOR"/>
    <property type="match status" value="1"/>
</dbReference>
<evidence type="ECO:0000256" key="3">
    <source>
        <dbReference type="ARBA" id="ARBA00022692"/>
    </source>
</evidence>
<comment type="subcellular location">
    <subcellularLocation>
        <location evidence="1">Membrane</location>
        <topology evidence="1">Multi-pass membrane protein</topology>
    </subcellularLocation>
</comment>
<dbReference type="PIRSF" id="PIRSF005859">
    <property type="entry name" value="PBR"/>
    <property type="match status" value="1"/>
</dbReference>
<dbReference type="Proteomes" id="UP000192374">
    <property type="component" value="Unassembled WGS sequence"/>
</dbReference>
<dbReference type="EMBL" id="AP022583">
    <property type="protein sequence ID" value="BBY07759.1"/>
    <property type="molecule type" value="Genomic_DNA"/>
</dbReference>
<keyword evidence="10" id="KW-1185">Reference proteome</keyword>
<keyword evidence="4 6" id="KW-1133">Transmembrane helix</keyword>
<sequence length="159" mass="17137">MTMRTLGATTLGVAAAAAAGSIASRTHTSAWYTRLTKPAYVPPSGVFPIAWTSLYADIAGTSAVVIDRLRTAGQPRKARRYISALVVNLLLNAGWSWLFFRYRRLGLSAVGAAALALSSADLTKRTAEAEPRAGLVLLPYPLWCAFATVMSAHTWRLNR</sequence>
<protein>
    <submittedName>
        <fullName evidence="8">Tryptophan-rich sensory protein</fullName>
    </submittedName>
    <submittedName>
        <fullName evidence="9">TspO protein</fullName>
    </submittedName>
</protein>
<dbReference type="GO" id="GO:0033013">
    <property type="term" value="P:tetrapyrrole metabolic process"/>
    <property type="evidence" value="ECO:0007669"/>
    <property type="project" value="UniProtKB-ARBA"/>
</dbReference>
<evidence type="ECO:0000313" key="10">
    <source>
        <dbReference type="Proteomes" id="UP000192374"/>
    </source>
</evidence>
<dbReference type="AlphaFoldDB" id="A0A7I7PGU5"/>
<feature type="transmembrane region" description="Helical" evidence="6">
    <location>
        <begin position="135"/>
        <end position="155"/>
    </location>
</feature>
<evidence type="ECO:0000256" key="2">
    <source>
        <dbReference type="ARBA" id="ARBA00007524"/>
    </source>
</evidence>
<dbReference type="InterPro" id="IPR004307">
    <property type="entry name" value="TspO_MBR"/>
</dbReference>
<dbReference type="KEGG" id="mnv:MNVI_30770"/>
<reference evidence="8 11" key="2">
    <citation type="journal article" date="2019" name="Emerg. Microbes Infect.">
        <title>Comprehensive subspecies identification of 175 nontuberculous mycobacteria species based on 7547 genomic profiles.</title>
        <authorList>
            <person name="Matsumoto Y."/>
            <person name="Kinjo T."/>
            <person name="Motooka D."/>
            <person name="Nabeya D."/>
            <person name="Jung N."/>
            <person name="Uechi K."/>
            <person name="Horii T."/>
            <person name="Iida T."/>
            <person name="Fujita J."/>
            <person name="Nakamura S."/>
        </authorList>
    </citation>
    <scope>NUCLEOTIDE SEQUENCE [LARGE SCALE GENOMIC DNA]</scope>
    <source>
        <strain evidence="8 11">JCM 16367</strain>
    </source>
</reference>
<reference evidence="8" key="3">
    <citation type="submission" date="2020-02" db="EMBL/GenBank/DDBJ databases">
        <authorList>
            <person name="Matsumoto Y."/>
            <person name="Motooka D."/>
            <person name="Nakamura S."/>
        </authorList>
    </citation>
    <scope>NUCLEOTIDE SEQUENCE</scope>
    <source>
        <strain evidence="8">JCM 16367</strain>
    </source>
</reference>
<feature type="chain" id="PRO_5044657894" evidence="7">
    <location>
        <begin position="20"/>
        <end position="159"/>
    </location>
</feature>
<name>A0A7I7PGU5_9MYCO</name>
<evidence type="ECO:0000256" key="6">
    <source>
        <dbReference type="SAM" id="Phobius"/>
    </source>
</evidence>
<keyword evidence="3 6" id="KW-0812">Transmembrane</keyword>
<dbReference type="Proteomes" id="UP000466894">
    <property type="component" value="Chromosome"/>
</dbReference>
<dbReference type="FunFam" id="1.20.1260.100:FF:000001">
    <property type="entry name" value="translocator protein 2"/>
    <property type="match status" value="1"/>
</dbReference>
<evidence type="ECO:0000313" key="9">
    <source>
        <dbReference type="EMBL" id="ORB13285.1"/>
    </source>
</evidence>
<dbReference type="Gene3D" id="1.20.1260.100">
    <property type="entry name" value="TspO/MBR protein"/>
    <property type="match status" value="1"/>
</dbReference>
<dbReference type="InterPro" id="IPR038330">
    <property type="entry name" value="TspO/MBR-related_sf"/>
</dbReference>
<evidence type="ECO:0000256" key="1">
    <source>
        <dbReference type="ARBA" id="ARBA00004141"/>
    </source>
</evidence>
<dbReference type="CDD" id="cd15904">
    <property type="entry name" value="TSPO_MBR"/>
    <property type="match status" value="1"/>
</dbReference>
<dbReference type="OrthoDB" id="9795496at2"/>
<evidence type="ECO:0000313" key="8">
    <source>
        <dbReference type="EMBL" id="BBY07759.1"/>
    </source>
</evidence>
<dbReference type="Pfam" id="PF03073">
    <property type="entry name" value="TspO_MBR"/>
    <property type="match status" value="1"/>
</dbReference>
<keyword evidence="5 6" id="KW-0472">Membrane</keyword>
<gene>
    <name evidence="9" type="ORF">BST37_13780</name>
    <name evidence="8" type="ORF">MNVI_30770</name>
</gene>
<dbReference type="GO" id="GO:0016020">
    <property type="term" value="C:membrane"/>
    <property type="evidence" value="ECO:0007669"/>
    <property type="project" value="UniProtKB-SubCell"/>
</dbReference>
<organism evidence="8 11">
    <name type="scientific">Mycobacterium noviomagense</name>
    <dbReference type="NCBI Taxonomy" id="459858"/>
    <lineage>
        <taxon>Bacteria</taxon>
        <taxon>Bacillati</taxon>
        <taxon>Actinomycetota</taxon>
        <taxon>Actinomycetes</taxon>
        <taxon>Mycobacteriales</taxon>
        <taxon>Mycobacteriaceae</taxon>
        <taxon>Mycobacterium</taxon>
    </lineage>
</organism>
<evidence type="ECO:0000313" key="11">
    <source>
        <dbReference type="Proteomes" id="UP000466894"/>
    </source>
</evidence>
<evidence type="ECO:0000256" key="4">
    <source>
        <dbReference type="ARBA" id="ARBA00022989"/>
    </source>
</evidence>
<dbReference type="PANTHER" id="PTHR10057:SF0">
    <property type="entry name" value="TRANSLOCATOR PROTEIN"/>
    <property type="match status" value="1"/>
</dbReference>
<feature type="transmembrane region" description="Helical" evidence="6">
    <location>
        <begin position="49"/>
        <end position="69"/>
    </location>
</feature>
<dbReference type="RefSeq" id="WP_083088345.1">
    <property type="nucleotide sequence ID" value="NZ_AP022583.1"/>
</dbReference>
<proteinExistence type="inferred from homology"/>